<dbReference type="RefSeq" id="WP_345393224.1">
    <property type="nucleotide sequence ID" value="NZ_BAABLA010000018.1"/>
</dbReference>
<dbReference type="Proteomes" id="UP001596337">
    <property type="component" value="Unassembled WGS sequence"/>
</dbReference>
<gene>
    <name evidence="2" type="ORF">ACFQGD_18135</name>
</gene>
<reference evidence="3" key="1">
    <citation type="journal article" date="2019" name="Int. J. Syst. Evol. Microbiol.">
        <title>The Global Catalogue of Microorganisms (GCM) 10K type strain sequencing project: providing services to taxonomists for standard genome sequencing and annotation.</title>
        <authorList>
            <consortium name="The Broad Institute Genomics Platform"/>
            <consortium name="The Broad Institute Genome Sequencing Center for Infectious Disease"/>
            <person name="Wu L."/>
            <person name="Ma J."/>
        </authorList>
    </citation>
    <scope>NUCLEOTIDE SEQUENCE [LARGE SCALE GENOMIC DNA]</scope>
    <source>
        <strain evidence="3">KCTC 32255</strain>
    </source>
</reference>
<organism evidence="2 3">
    <name type="scientific">Haloechinothrix salitolerans</name>
    <dbReference type="NCBI Taxonomy" id="926830"/>
    <lineage>
        <taxon>Bacteria</taxon>
        <taxon>Bacillati</taxon>
        <taxon>Actinomycetota</taxon>
        <taxon>Actinomycetes</taxon>
        <taxon>Pseudonocardiales</taxon>
        <taxon>Pseudonocardiaceae</taxon>
        <taxon>Haloechinothrix</taxon>
    </lineage>
</organism>
<feature type="transmembrane region" description="Helical" evidence="1">
    <location>
        <begin position="77"/>
        <end position="101"/>
    </location>
</feature>
<keyword evidence="1" id="KW-0812">Transmembrane</keyword>
<evidence type="ECO:0000313" key="2">
    <source>
        <dbReference type="EMBL" id="MFC6869067.1"/>
    </source>
</evidence>
<keyword evidence="1" id="KW-1133">Transmembrane helix</keyword>
<proteinExistence type="predicted"/>
<sequence>MRAAWISLAFLPVSFVLAMLVGEWLLSVQGYESGAEDRPLIGAALLAGIPAVVVLVAPATTAAFFGWRARQRGDRGGVAPAVVGMVVAVALIALNIVAAIVGD</sequence>
<protein>
    <submittedName>
        <fullName evidence="2">Uncharacterized protein</fullName>
    </submittedName>
</protein>
<keyword evidence="1" id="KW-0472">Membrane</keyword>
<evidence type="ECO:0000256" key="1">
    <source>
        <dbReference type="SAM" id="Phobius"/>
    </source>
</evidence>
<keyword evidence="3" id="KW-1185">Reference proteome</keyword>
<accession>A0ABW2C187</accession>
<evidence type="ECO:0000313" key="3">
    <source>
        <dbReference type="Proteomes" id="UP001596337"/>
    </source>
</evidence>
<comment type="caution">
    <text evidence="2">The sequence shown here is derived from an EMBL/GenBank/DDBJ whole genome shotgun (WGS) entry which is preliminary data.</text>
</comment>
<name>A0ABW2C187_9PSEU</name>
<feature type="transmembrane region" description="Helical" evidence="1">
    <location>
        <begin position="42"/>
        <end position="65"/>
    </location>
</feature>
<dbReference type="EMBL" id="JBHSXX010000001">
    <property type="protein sequence ID" value="MFC6869067.1"/>
    <property type="molecule type" value="Genomic_DNA"/>
</dbReference>